<keyword evidence="1" id="KW-0732">Signal</keyword>
<protein>
    <submittedName>
        <fullName evidence="2">Transporter</fullName>
    </submittedName>
</protein>
<dbReference type="Pfam" id="PF13557">
    <property type="entry name" value="Phenol_MetA_deg"/>
    <property type="match status" value="1"/>
</dbReference>
<name>A0A974SJ72_9HYPH</name>
<feature type="chain" id="PRO_5036755573" evidence="1">
    <location>
        <begin position="25"/>
        <end position="294"/>
    </location>
</feature>
<dbReference type="RefSeq" id="WP_203193849.1">
    <property type="nucleotide sequence ID" value="NZ_CP063362.1"/>
</dbReference>
<reference evidence="2 3" key="1">
    <citation type="submission" date="2020-10" db="EMBL/GenBank/DDBJ databases">
        <title>Degradation of 1,4-Dioxane by Xanthobacter sp. YN2, via a Novel Group-2 Soluble Di-Iron Monooxygenase.</title>
        <authorList>
            <person name="Ma F."/>
            <person name="Wang Y."/>
            <person name="Yang J."/>
            <person name="Guo H."/>
            <person name="Su D."/>
            <person name="Yu L."/>
        </authorList>
    </citation>
    <scope>NUCLEOTIDE SEQUENCE [LARGE SCALE GENOMIC DNA]</scope>
    <source>
        <strain evidence="2 3">YN2</strain>
    </source>
</reference>
<dbReference type="KEGG" id="xdi:EZH22_00290"/>
<gene>
    <name evidence="2" type="ORF">EZH22_00290</name>
</gene>
<evidence type="ECO:0000313" key="2">
    <source>
        <dbReference type="EMBL" id="QRG06939.1"/>
    </source>
</evidence>
<proteinExistence type="predicted"/>
<dbReference type="EMBL" id="CP063362">
    <property type="protein sequence ID" value="QRG06939.1"/>
    <property type="molecule type" value="Genomic_DNA"/>
</dbReference>
<accession>A0A974SJ72</accession>
<organism evidence="2 3">
    <name type="scientific">Xanthobacter dioxanivorans</name>
    <dbReference type="NCBI Taxonomy" id="2528964"/>
    <lineage>
        <taxon>Bacteria</taxon>
        <taxon>Pseudomonadati</taxon>
        <taxon>Pseudomonadota</taxon>
        <taxon>Alphaproteobacteria</taxon>
        <taxon>Hyphomicrobiales</taxon>
        <taxon>Xanthobacteraceae</taxon>
        <taxon>Xanthobacter</taxon>
    </lineage>
</organism>
<sequence length="294" mass="31832">MIHFLRRSSLAVFCAALAAAPVSAADVNSGDYLPAPAGTNLLVFYSQYATRDEYVSSSGQNFSNDTGLDSYVNILRYVHYFDIGGFTVAPQVLIPAGTLYNGRFEGTAFDAAAGVADPILATTVWVVNNKATQTYIGIMPYLFLPVGQYSAGQVLNLGENRWKLDLQVGWYQGLTNAVALQLTGDVVWYGDNTQGGNGTQTLSQDPTYQLQAWLSYAFAPTWSAAVGYSQFWGGTEYLAGMPTGNATDRSQVRLELSKFVTPTFQVLGLIQRDVAASGGFPEAFRGTVRLLQVF</sequence>
<feature type="signal peptide" evidence="1">
    <location>
        <begin position="1"/>
        <end position="24"/>
    </location>
</feature>
<evidence type="ECO:0000313" key="3">
    <source>
        <dbReference type="Proteomes" id="UP000596427"/>
    </source>
</evidence>
<evidence type="ECO:0000256" key="1">
    <source>
        <dbReference type="SAM" id="SignalP"/>
    </source>
</evidence>
<dbReference type="InterPro" id="IPR025737">
    <property type="entry name" value="FApF"/>
</dbReference>
<dbReference type="AlphaFoldDB" id="A0A974SJ72"/>
<dbReference type="Proteomes" id="UP000596427">
    <property type="component" value="Chromosome"/>
</dbReference>
<keyword evidence="3" id="KW-1185">Reference proteome</keyword>